<gene>
    <name evidence="2" type="ORF">SPACI_009620</name>
</gene>
<sequence length="58" mass="6634">MMMYDGMMGGYGLIFMLVYLGLLVYFFYLLSSMAKSLGRIADRLDRLPSLGGERKNQE</sequence>
<organism evidence="2 3">
    <name type="scientific">Sporomusa acidovorans (strain ATCC 49682 / DSM 3132 / Mol)</name>
    <dbReference type="NCBI Taxonomy" id="1123286"/>
    <lineage>
        <taxon>Bacteria</taxon>
        <taxon>Bacillati</taxon>
        <taxon>Bacillota</taxon>
        <taxon>Negativicutes</taxon>
        <taxon>Selenomonadales</taxon>
        <taxon>Sporomusaceae</taxon>
        <taxon>Sporomusa</taxon>
    </lineage>
</organism>
<dbReference type="RefSeq" id="WP_169716943.1">
    <property type="nucleotide sequence ID" value="NZ_CP155571.1"/>
</dbReference>
<evidence type="ECO:0000313" key="3">
    <source>
        <dbReference type="Proteomes" id="UP000216052"/>
    </source>
</evidence>
<keyword evidence="1" id="KW-0812">Transmembrane</keyword>
<name>A0ABZ3IYZ0_SPOA4</name>
<reference evidence="2" key="1">
    <citation type="submission" date="2024-05" db="EMBL/GenBank/DDBJ databases">
        <title>Isolation and characterization of Sporomusa carbonis sp. nov., a carboxydotrophic hydrogenogen in the genus of Sporomusa isolated from a charcoal burning pile.</title>
        <authorList>
            <person name="Boeer T."/>
            <person name="Rosenbaum F."/>
            <person name="Eysell L."/>
            <person name="Mueller V."/>
            <person name="Daniel R."/>
            <person name="Poehlein A."/>
        </authorList>
    </citation>
    <scope>NUCLEOTIDE SEQUENCE [LARGE SCALE GENOMIC DNA]</scope>
    <source>
        <strain evidence="2">DSM 3132</strain>
    </source>
</reference>
<keyword evidence="1" id="KW-0472">Membrane</keyword>
<evidence type="ECO:0008006" key="4">
    <source>
        <dbReference type="Google" id="ProtNLM"/>
    </source>
</evidence>
<evidence type="ECO:0000313" key="2">
    <source>
        <dbReference type="EMBL" id="XFO70962.1"/>
    </source>
</evidence>
<accession>A0ABZ3IYZ0</accession>
<evidence type="ECO:0000256" key="1">
    <source>
        <dbReference type="SAM" id="Phobius"/>
    </source>
</evidence>
<proteinExistence type="predicted"/>
<keyword evidence="1" id="KW-1133">Transmembrane helix</keyword>
<keyword evidence="3" id="KW-1185">Reference proteome</keyword>
<protein>
    <recommendedName>
        <fullName evidence="4">CcmD family protein</fullName>
    </recommendedName>
</protein>
<dbReference type="Proteomes" id="UP000216052">
    <property type="component" value="Chromosome"/>
</dbReference>
<feature type="transmembrane region" description="Helical" evidence="1">
    <location>
        <begin position="12"/>
        <end position="30"/>
    </location>
</feature>
<dbReference type="EMBL" id="CP155571">
    <property type="protein sequence ID" value="XFO70962.1"/>
    <property type="molecule type" value="Genomic_DNA"/>
</dbReference>